<dbReference type="AlphaFoldDB" id="A0A7I7ZYP1"/>
<name>A0A7I7ZYP1_9MYCO</name>
<accession>A0A7I7ZYP1</accession>
<gene>
    <name evidence="1" type="ORF">C1S79_18645</name>
</gene>
<dbReference type="RefSeq" id="WP_138250015.1">
    <property type="nucleotide sequence ID" value="NZ_AP022616.1"/>
</dbReference>
<proteinExistence type="predicted"/>
<dbReference type="Proteomes" id="UP000309984">
    <property type="component" value="Unassembled WGS sequence"/>
</dbReference>
<comment type="caution">
    <text evidence="1">The sequence shown here is derived from an EMBL/GenBank/DDBJ whole genome shotgun (WGS) entry which is preliminary data.</text>
</comment>
<evidence type="ECO:0000313" key="2">
    <source>
        <dbReference type="Proteomes" id="UP000309984"/>
    </source>
</evidence>
<protein>
    <submittedName>
        <fullName evidence="1">Uncharacterized protein</fullName>
    </submittedName>
</protein>
<organism evidence="1 2">
    <name type="scientific">Mycolicibacterium phocaicum</name>
    <dbReference type="NCBI Taxonomy" id="319706"/>
    <lineage>
        <taxon>Bacteria</taxon>
        <taxon>Bacillati</taxon>
        <taxon>Actinomycetota</taxon>
        <taxon>Actinomycetes</taxon>
        <taxon>Mycobacteriales</taxon>
        <taxon>Mycobacteriaceae</taxon>
        <taxon>Mycolicibacterium</taxon>
    </lineage>
</organism>
<evidence type="ECO:0000313" key="1">
    <source>
        <dbReference type="EMBL" id="TLH64656.1"/>
    </source>
</evidence>
<sequence length="255" mass="27553">MSQDWLLAVNLGSFAMAGIGLLFVVLWSIDRDRISAVVFAGSIGCYIAGTVALSLGLAAAPASTIHGVTFPVAMLLLADGLLRRVGDRLPRAVALAYLVPMVVIVWFFAYVSPLLVGRVVSQNFLTALLMFAVVRRLWERLPRTGPNWAALAATAVFGVALAIAVIVAPFSPIPRELVTQADLDIYMRTGLELCLIVSSTIVLPSLMVTMLAVTVIDIARELRSQRDCDELTGLLNRRGFNRRAEALLRTVDCAT</sequence>
<dbReference type="EMBL" id="POTM01000047">
    <property type="protein sequence ID" value="TLH64656.1"/>
    <property type="molecule type" value="Genomic_DNA"/>
</dbReference>
<reference evidence="1 2" key="1">
    <citation type="submission" date="2018-01" db="EMBL/GenBank/DDBJ databases">
        <title>Comparative genomics of Mycobacterium mucogenicum and Mycobacterium neoaurum clade members emphasizing tRNA and non-coding RNA.</title>
        <authorList>
            <person name="Behra P.R.K."/>
            <person name="Pettersson B.M.F."/>
            <person name="Das S."/>
            <person name="Dasgupta S."/>
            <person name="Kirsebom L.A."/>
        </authorList>
    </citation>
    <scope>NUCLEOTIDE SEQUENCE [LARGE SCALE GENOMIC DNA]</scope>
    <source>
        <strain evidence="1 2">DSM 45104</strain>
    </source>
</reference>
<keyword evidence="2" id="KW-1185">Reference proteome</keyword>